<organism evidence="2 3">
    <name type="scientific">Rubneribacter badeniensis</name>
    <dbReference type="NCBI Taxonomy" id="2070688"/>
    <lineage>
        <taxon>Bacteria</taxon>
        <taxon>Bacillati</taxon>
        <taxon>Actinomycetota</taxon>
        <taxon>Coriobacteriia</taxon>
        <taxon>Eggerthellales</taxon>
        <taxon>Eggerthellaceae</taxon>
        <taxon>Rubneribacter</taxon>
    </lineage>
</organism>
<feature type="transmembrane region" description="Helical" evidence="1">
    <location>
        <begin position="227"/>
        <end position="247"/>
    </location>
</feature>
<name>A0A2K2U553_9ACTN</name>
<protein>
    <submittedName>
        <fullName evidence="2">Conjugal transfer protein TraX</fullName>
    </submittedName>
</protein>
<dbReference type="EMBL" id="PPEL01000029">
    <property type="protein sequence ID" value="PNV65456.1"/>
    <property type="molecule type" value="Genomic_DNA"/>
</dbReference>
<feature type="transmembrane region" description="Helical" evidence="1">
    <location>
        <begin position="196"/>
        <end position="215"/>
    </location>
</feature>
<comment type="caution">
    <text evidence="2">The sequence shown here is derived from an EMBL/GenBank/DDBJ whole genome shotgun (WGS) entry which is preliminary data.</text>
</comment>
<proteinExistence type="predicted"/>
<sequence length="255" mass="28015">MSARTDTPAASASPLDPSRTGLSSFVLKVVAIVGMTFNHACYLFYPYLPVEARCVLFGVGGLTFPIMAFLLVEGYRHTSSIERYAGRLLAFALVAQVPYGLFLARNFNVLFTLLIGLMILHARDRMQDRVQFWIAAAALTAVSALCDWGIVGPLMILMMQTIPERRQRIILPLLVPILGTGLPALSDYLVSFDLALLPFALYPLVGCTAAIPLLLAYNGSRGRPMKWFFYAYYPLHILVLGVAKGLLLGDWSPGL</sequence>
<evidence type="ECO:0000313" key="2">
    <source>
        <dbReference type="EMBL" id="PNV65456.1"/>
    </source>
</evidence>
<dbReference type="RefSeq" id="WP_103262866.1">
    <property type="nucleotide sequence ID" value="NZ_PPEL01000029.1"/>
</dbReference>
<feature type="transmembrane region" description="Helical" evidence="1">
    <location>
        <begin position="132"/>
        <end position="157"/>
    </location>
</feature>
<evidence type="ECO:0000313" key="3">
    <source>
        <dbReference type="Proteomes" id="UP000236488"/>
    </source>
</evidence>
<dbReference type="AlphaFoldDB" id="A0A2K2U553"/>
<feature type="transmembrane region" description="Helical" evidence="1">
    <location>
        <begin position="57"/>
        <end position="76"/>
    </location>
</feature>
<dbReference type="Pfam" id="PF05857">
    <property type="entry name" value="TraX"/>
    <property type="match status" value="1"/>
</dbReference>
<evidence type="ECO:0000256" key="1">
    <source>
        <dbReference type="SAM" id="Phobius"/>
    </source>
</evidence>
<accession>A0A2K2U553</accession>
<keyword evidence="1" id="KW-0812">Transmembrane</keyword>
<feature type="transmembrane region" description="Helical" evidence="1">
    <location>
        <begin position="88"/>
        <end position="120"/>
    </location>
</feature>
<keyword evidence="3" id="KW-1185">Reference proteome</keyword>
<feature type="transmembrane region" description="Helical" evidence="1">
    <location>
        <begin position="25"/>
        <end position="45"/>
    </location>
</feature>
<keyword evidence="1" id="KW-1133">Transmembrane helix</keyword>
<dbReference type="Proteomes" id="UP000236488">
    <property type="component" value="Unassembled WGS sequence"/>
</dbReference>
<dbReference type="InterPro" id="IPR008875">
    <property type="entry name" value="TraX"/>
</dbReference>
<keyword evidence="1" id="KW-0472">Membrane</keyword>
<gene>
    <name evidence="2" type="ORF">C2L80_06390</name>
</gene>
<reference evidence="2 3" key="1">
    <citation type="journal article" date="2018" name="Int. J. Syst. Evol. Microbiol.">
        <title>Rubneribacter badeniensis gen. nov., sp. nov. and Enteroscipio rubneri gen. nov., sp. nov., new members of the Eggerthellaceae isolated from human faeces.</title>
        <authorList>
            <person name="Danylec N."/>
            <person name="Gobl A."/>
            <person name="Stoll D.A."/>
            <person name="Hetzer B."/>
            <person name="Kulling S.E."/>
            <person name="Huch M."/>
        </authorList>
    </citation>
    <scope>NUCLEOTIDE SEQUENCE [LARGE SCALE GENOMIC DNA]</scope>
    <source>
        <strain evidence="2 3">ResAG-85</strain>
    </source>
</reference>
<feature type="transmembrane region" description="Helical" evidence="1">
    <location>
        <begin position="169"/>
        <end position="190"/>
    </location>
</feature>